<reference evidence="2 3" key="1">
    <citation type="submission" date="2017-11" db="EMBL/GenBank/DDBJ databases">
        <title>De novo assembly and phasing of dikaryotic genomes from two isolates of Puccinia coronata f. sp. avenae, the causal agent of oat crown rust.</title>
        <authorList>
            <person name="Miller M.E."/>
            <person name="Zhang Y."/>
            <person name="Omidvar V."/>
            <person name="Sperschneider J."/>
            <person name="Schwessinger B."/>
            <person name="Raley C."/>
            <person name="Palmer J.M."/>
            <person name="Garnica D."/>
            <person name="Upadhyaya N."/>
            <person name="Rathjen J."/>
            <person name="Taylor J.M."/>
            <person name="Park R.F."/>
            <person name="Dodds P.N."/>
            <person name="Hirsch C.D."/>
            <person name="Kianian S.F."/>
            <person name="Figueroa M."/>
        </authorList>
    </citation>
    <scope>NUCLEOTIDE SEQUENCE [LARGE SCALE GENOMIC DNA]</scope>
    <source>
        <strain evidence="2">12SD80</strain>
    </source>
</reference>
<gene>
    <name evidence="2" type="ORF">PCASD_04984</name>
</gene>
<protein>
    <submittedName>
        <fullName evidence="2">Uncharacterized protein</fullName>
    </submittedName>
</protein>
<organism evidence="2 3">
    <name type="scientific">Puccinia coronata f. sp. avenae</name>
    <dbReference type="NCBI Taxonomy" id="200324"/>
    <lineage>
        <taxon>Eukaryota</taxon>
        <taxon>Fungi</taxon>
        <taxon>Dikarya</taxon>
        <taxon>Basidiomycota</taxon>
        <taxon>Pucciniomycotina</taxon>
        <taxon>Pucciniomycetes</taxon>
        <taxon>Pucciniales</taxon>
        <taxon>Pucciniaceae</taxon>
        <taxon>Puccinia</taxon>
    </lineage>
</organism>
<comment type="caution">
    <text evidence="2">The sequence shown here is derived from an EMBL/GenBank/DDBJ whole genome shotgun (WGS) entry which is preliminary data.</text>
</comment>
<dbReference type="AlphaFoldDB" id="A0A2N5VD30"/>
<proteinExistence type="predicted"/>
<dbReference type="EMBL" id="PGCI01000027">
    <property type="protein sequence ID" value="PLW47900.1"/>
    <property type="molecule type" value="Genomic_DNA"/>
</dbReference>
<feature type="region of interest" description="Disordered" evidence="1">
    <location>
        <begin position="31"/>
        <end position="50"/>
    </location>
</feature>
<sequence length="304" mass="32442">MLSTASRPIGGKDNLPKRHTAWPNLQPQNIEAARGSNPHQKHQAAGLGTTAGGYNSVTRHLLNDLGSNAAIGAPLLCPCTDTKTEDGPGAELLPTPGRSYVAPSRPVAALGRYQAACARLSSGPACDDSGYRRITVAHPFRPGDPWRRRGGMGTGSGTVSQVAPLVRFTQSCDQAGTAASSGRALSWEIIPLCMYVHGLAQQVKVVSAICVYESFVPAILLPSYGLMESKSRLLNLHDDCKPESFHRRRNDFPGNRHHDCGGHAAWTVWSVRRHMSSPAVARTASSNNLTLKGVTEAPAGRQVI</sequence>
<evidence type="ECO:0000313" key="3">
    <source>
        <dbReference type="Proteomes" id="UP000235392"/>
    </source>
</evidence>
<evidence type="ECO:0000313" key="2">
    <source>
        <dbReference type="EMBL" id="PLW47900.1"/>
    </source>
</evidence>
<evidence type="ECO:0000256" key="1">
    <source>
        <dbReference type="SAM" id="MobiDB-lite"/>
    </source>
</evidence>
<accession>A0A2N5VD30</accession>
<name>A0A2N5VD30_9BASI</name>
<dbReference type="Proteomes" id="UP000235392">
    <property type="component" value="Unassembled WGS sequence"/>
</dbReference>
<feature type="region of interest" description="Disordered" evidence="1">
    <location>
        <begin position="1"/>
        <end position="22"/>
    </location>
</feature>